<sequence>MDIGFVSASSTRLARRRAAPAQRVAHLVASTKNIQKSLLFNNSRCHADVALARQLAMYLTHVILQQSFTAIGLAFGRDRTTVSYACGLIEDMRDDPHFDAEVCHLEALLERAEALHHE</sequence>
<dbReference type="Pfam" id="PF08299">
    <property type="entry name" value="Bac_DnaA_C"/>
    <property type="match status" value="1"/>
</dbReference>
<dbReference type="SUPFAM" id="SSF48295">
    <property type="entry name" value="TrpR-like"/>
    <property type="match status" value="1"/>
</dbReference>
<dbReference type="SMART" id="SM00760">
    <property type="entry name" value="Bac_DnaA_C"/>
    <property type="match status" value="1"/>
</dbReference>
<comment type="caution">
    <text evidence="2">The sequence shown here is derived from an EMBL/GenBank/DDBJ whole genome shotgun (WGS) entry which is preliminary data.</text>
</comment>
<dbReference type="Proteomes" id="UP000078389">
    <property type="component" value="Unassembled WGS sequence"/>
</dbReference>
<dbReference type="GO" id="GO:0006275">
    <property type="term" value="P:regulation of DNA replication"/>
    <property type="evidence" value="ECO:0007669"/>
    <property type="project" value="InterPro"/>
</dbReference>
<feature type="domain" description="Chromosomal replication initiator DnaA C-terminal" evidence="1">
    <location>
        <begin position="20"/>
        <end position="89"/>
    </location>
</feature>
<reference evidence="2 3" key="1">
    <citation type="submission" date="2016-03" db="EMBL/GenBank/DDBJ databases">
        <title>Genome sequencing of Devosia sp. S37.</title>
        <authorList>
            <person name="Mohd Nor M."/>
        </authorList>
    </citation>
    <scope>NUCLEOTIDE SEQUENCE [LARGE SCALE GENOMIC DNA]</scope>
    <source>
        <strain evidence="2 3">S37</strain>
    </source>
</reference>
<protein>
    <recommendedName>
        <fullName evidence="1">Chromosomal replication initiator DnaA C-terminal domain-containing protein</fullName>
    </recommendedName>
</protein>
<dbReference type="GO" id="GO:0006270">
    <property type="term" value="P:DNA replication initiation"/>
    <property type="evidence" value="ECO:0007669"/>
    <property type="project" value="InterPro"/>
</dbReference>
<evidence type="ECO:0000313" key="3">
    <source>
        <dbReference type="Proteomes" id="UP000078389"/>
    </source>
</evidence>
<dbReference type="Gene3D" id="1.10.1750.10">
    <property type="match status" value="1"/>
</dbReference>
<dbReference type="InterPro" id="IPR010921">
    <property type="entry name" value="Trp_repressor/repl_initiator"/>
</dbReference>
<dbReference type="EMBL" id="LVVY01000091">
    <property type="protein sequence ID" value="OAM76703.1"/>
    <property type="molecule type" value="Genomic_DNA"/>
</dbReference>
<dbReference type="GO" id="GO:0005524">
    <property type="term" value="F:ATP binding"/>
    <property type="evidence" value="ECO:0007669"/>
    <property type="project" value="InterPro"/>
</dbReference>
<gene>
    <name evidence="2" type="ORF">A3840_12190</name>
</gene>
<keyword evidence="3" id="KW-1185">Reference proteome</keyword>
<proteinExistence type="predicted"/>
<dbReference type="CDD" id="cd06571">
    <property type="entry name" value="Bac_DnaA_C"/>
    <property type="match status" value="1"/>
</dbReference>
<dbReference type="STRING" id="1770058.A3840_12190"/>
<dbReference type="InterPro" id="IPR013159">
    <property type="entry name" value="DnaA_C"/>
</dbReference>
<dbReference type="OrthoDB" id="8480222at2"/>
<name>A0A178HV40_9HYPH</name>
<organism evidence="2 3">
    <name type="scientific">Devosia elaeis</name>
    <dbReference type="NCBI Taxonomy" id="1770058"/>
    <lineage>
        <taxon>Bacteria</taxon>
        <taxon>Pseudomonadati</taxon>
        <taxon>Pseudomonadota</taxon>
        <taxon>Alphaproteobacteria</taxon>
        <taxon>Hyphomicrobiales</taxon>
        <taxon>Devosiaceae</taxon>
        <taxon>Devosia</taxon>
    </lineage>
</organism>
<evidence type="ECO:0000313" key="2">
    <source>
        <dbReference type="EMBL" id="OAM76703.1"/>
    </source>
</evidence>
<accession>A0A178HV40</accession>
<dbReference type="GO" id="GO:0043565">
    <property type="term" value="F:sequence-specific DNA binding"/>
    <property type="evidence" value="ECO:0007669"/>
    <property type="project" value="InterPro"/>
</dbReference>
<dbReference type="RefSeq" id="WP_067456954.1">
    <property type="nucleotide sequence ID" value="NZ_LVVY01000091.1"/>
</dbReference>
<dbReference type="AlphaFoldDB" id="A0A178HV40"/>
<evidence type="ECO:0000259" key="1">
    <source>
        <dbReference type="SMART" id="SM00760"/>
    </source>
</evidence>